<dbReference type="Pfam" id="PF06776">
    <property type="entry name" value="IalB"/>
    <property type="match status" value="1"/>
</dbReference>
<dbReference type="InterPro" id="IPR038696">
    <property type="entry name" value="IalB_sf"/>
</dbReference>
<evidence type="ECO:0000256" key="2">
    <source>
        <dbReference type="SAM" id="SignalP"/>
    </source>
</evidence>
<feature type="signal peptide" evidence="2">
    <location>
        <begin position="1"/>
        <end position="30"/>
    </location>
</feature>
<keyword evidence="2" id="KW-0732">Signal</keyword>
<evidence type="ECO:0000256" key="1">
    <source>
        <dbReference type="SAM" id="MobiDB-lite"/>
    </source>
</evidence>
<feature type="chain" id="PRO_5011610098" evidence="2">
    <location>
        <begin position="31"/>
        <end position="222"/>
    </location>
</feature>
<dbReference type="OrthoDB" id="9797912at2"/>
<dbReference type="STRING" id="356660.SAMN05444336_11120"/>
<reference evidence="3 4" key="1">
    <citation type="submission" date="2016-10" db="EMBL/GenBank/DDBJ databases">
        <authorList>
            <person name="de Groot N.N."/>
        </authorList>
    </citation>
    <scope>NUCLEOTIDE SEQUENCE [LARGE SCALE GENOMIC DNA]</scope>
    <source>
        <strain evidence="3 4">DSM 17890</strain>
    </source>
</reference>
<feature type="compositionally biased region" description="Low complexity" evidence="1">
    <location>
        <begin position="53"/>
        <end position="75"/>
    </location>
</feature>
<proteinExistence type="predicted"/>
<name>A0A1H3EYB3_9RHOB</name>
<organism evidence="3 4">
    <name type="scientific">Albimonas donghaensis</name>
    <dbReference type="NCBI Taxonomy" id="356660"/>
    <lineage>
        <taxon>Bacteria</taxon>
        <taxon>Pseudomonadati</taxon>
        <taxon>Pseudomonadota</taxon>
        <taxon>Alphaproteobacteria</taxon>
        <taxon>Rhodobacterales</taxon>
        <taxon>Paracoccaceae</taxon>
        <taxon>Albimonas</taxon>
    </lineage>
</organism>
<dbReference type="InterPro" id="IPR010642">
    <property type="entry name" value="Invasion_prot_B"/>
</dbReference>
<dbReference type="Gene3D" id="2.60.40.1880">
    <property type="entry name" value="Invasion associated locus B (IalB) protein"/>
    <property type="match status" value="1"/>
</dbReference>
<feature type="region of interest" description="Disordered" evidence="1">
    <location>
        <begin position="29"/>
        <end position="76"/>
    </location>
</feature>
<protein>
    <submittedName>
        <fullName evidence="3">Invasion protein IalB, involved in pathogenesis</fullName>
    </submittedName>
</protein>
<sequence length="222" mass="23112">MHRIPHRSSLIRNVVMSLAAAAALTGPAMAQTTDAPATEAPAETPAPAPAPAPAQAEPAPAQPQAQAAPAQPEAPRQVVVATHGDWNIVCLNGDKPCIMRQIGKSADGREVMDVSIRRIAAQQTQAGTVEAVLDVRVPLGILLREGLSMQIDSGEAQRAAYSICLGDGCLMREPLPNAVVANLKKGAVAKFGFVAPQNNQPTKFDATISLTGFTAAFNSLEP</sequence>
<gene>
    <name evidence="3" type="ORF">SAMN05444336_11120</name>
</gene>
<feature type="compositionally biased region" description="Low complexity" evidence="1">
    <location>
        <begin position="29"/>
        <end position="43"/>
    </location>
</feature>
<dbReference type="EMBL" id="FNMZ01000011">
    <property type="protein sequence ID" value="SDX82904.1"/>
    <property type="molecule type" value="Genomic_DNA"/>
</dbReference>
<dbReference type="RefSeq" id="WP_092684898.1">
    <property type="nucleotide sequence ID" value="NZ_FNMZ01000011.1"/>
</dbReference>
<accession>A0A1H3EYB3</accession>
<evidence type="ECO:0000313" key="4">
    <source>
        <dbReference type="Proteomes" id="UP000199118"/>
    </source>
</evidence>
<keyword evidence="4" id="KW-1185">Reference proteome</keyword>
<dbReference type="AlphaFoldDB" id="A0A1H3EYB3"/>
<evidence type="ECO:0000313" key="3">
    <source>
        <dbReference type="EMBL" id="SDX82904.1"/>
    </source>
</evidence>
<dbReference type="Proteomes" id="UP000199118">
    <property type="component" value="Unassembled WGS sequence"/>
</dbReference>